<dbReference type="RefSeq" id="WP_017551598.1">
    <property type="nucleotide sequence ID" value="NZ_JADMVL010000020.1"/>
</dbReference>
<sequence>MPCQGEHGTVKRTEAHTRQQQGSRNIAIELLLAGKWGEGCTLFLRAKKTTACNLIKGMGG</sequence>
<proteinExistence type="predicted"/>
<dbReference type="EMBL" id="CP010525">
    <property type="protein sequence ID" value="AJO24057.1"/>
    <property type="molecule type" value="Genomic_DNA"/>
</dbReference>
<gene>
    <name evidence="1" type="ORF">SB48_HM08orf05222</name>
</gene>
<evidence type="ECO:0000313" key="1">
    <source>
        <dbReference type="EMBL" id="AJO24057.1"/>
    </source>
</evidence>
<keyword evidence="2" id="KW-1185">Reference proteome</keyword>
<accession>A0AAN0T700</accession>
<name>A0AAN0T700_HEYCO</name>
<dbReference type="AlphaFoldDB" id="A0AAN0T700"/>
<reference evidence="2" key="1">
    <citation type="submission" date="2015-01" db="EMBL/GenBank/DDBJ databases">
        <title>Comparative genome analysis of Bacillus coagulans HM-08, Clostridium butyricum HM-68, Bacillus subtilis HM-66 and Bacillus paralicheniformis BL-09.</title>
        <authorList>
            <person name="Zhang H."/>
        </authorList>
    </citation>
    <scope>NUCLEOTIDE SEQUENCE [LARGE SCALE GENOMIC DNA]</scope>
    <source>
        <strain evidence="2">HM-08</strain>
    </source>
</reference>
<evidence type="ECO:0000313" key="2">
    <source>
        <dbReference type="Proteomes" id="UP000032024"/>
    </source>
</evidence>
<organism evidence="1 2">
    <name type="scientific">Heyndrickxia coagulans</name>
    <name type="common">Weizmannia coagulans</name>
    <dbReference type="NCBI Taxonomy" id="1398"/>
    <lineage>
        <taxon>Bacteria</taxon>
        <taxon>Bacillati</taxon>
        <taxon>Bacillota</taxon>
        <taxon>Bacilli</taxon>
        <taxon>Bacillales</taxon>
        <taxon>Bacillaceae</taxon>
        <taxon>Heyndrickxia</taxon>
    </lineage>
</organism>
<dbReference type="Proteomes" id="UP000032024">
    <property type="component" value="Chromosome"/>
</dbReference>
<protein>
    <submittedName>
        <fullName evidence="1">Uncharacterized protein</fullName>
    </submittedName>
</protein>